<dbReference type="RefSeq" id="WP_091869330.1">
    <property type="nucleotide sequence ID" value="NZ_FNAO01000006.1"/>
</dbReference>
<evidence type="ECO:0000313" key="5">
    <source>
        <dbReference type="Proteomes" id="UP000199109"/>
    </source>
</evidence>
<reference evidence="4 5" key="1">
    <citation type="submission" date="2016-10" db="EMBL/GenBank/DDBJ databases">
        <authorList>
            <person name="de Groot N.N."/>
        </authorList>
    </citation>
    <scope>NUCLEOTIDE SEQUENCE [LARGE SCALE GENOMIC DNA]</scope>
    <source>
        <strain evidence="4 5">DSM 23421</strain>
    </source>
</reference>
<dbReference type="InterPro" id="IPR012910">
    <property type="entry name" value="Plug_dom"/>
</dbReference>
<dbReference type="InterPro" id="IPR039426">
    <property type="entry name" value="TonB-dep_rcpt-like"/>
</dbReference>
<comment type="similarity">
    <text evidence="1">Belongs to the TonB-dependent receptor family.</text>
</comment>
<dbReference type="OrthoDB" id="9805121at2"/>
<evidence type="ECO:0000256" key="2">
    <source>
        <dbReference type="SAM" id="SignalP"/>
    </source>
</evidence>
<keyword evidence="1" id="KW-1134">Transmembrane beta strand</keyword>
<name>A0A1G7EHU7_9FLAO</name>
<dbReference type="Proteomes" id="UP000199109">
    <property type="component" value="Unassembled WGS sequence"/>
</dbReference>
<sequence length="153" mass="16789">MKQQRFLLFLMILACGTMAWSQNEISSTNLSETETPISDVDRKGFEYKNRDSLTINITRNNSVITTTNLEGDGEVYDVSRNLSKPLYVVDGAIFETINMLNPDDIQSMTILKGGSATAIYGSRGGNGVVTITTKNGIEGVRFIYDSSIGKGLF</sequence>
<evidence type="ECO:0000256" key="1">
    <source>
        <dbReference type="PROSITE-ProRule" id="PRU01360"/>
    </source>
</evidence>
<protein>
    <submittedName>
        <fullName evidence="4">Iron complex outermembrane recepter protein</fullName>
    </submittedName>
</protein>
<feature type="signal peptide" evidence="2">
    <location>
        <begin position="1"/>
        <end position="19"/>
    </location>
</feature>
<dbReference type="Pfam" id="PF07715">
    <property type="entry name" value="Plug"/>
    <property type="match status" value="1"/>
</dbReference>
<dbReference type="InterPro" id="IPR037066">
    <property type="entry name" value="Plug_dom_sf"/>
</dbReference>
<dbReference type="GO" id="GO:0009279">
    <property type="term" value="C:cell outer membrane"/>
    <property type="evidence" value="ECO:0007669"/>
    <property type="project" value="UniProtKB-SubCell"/>
</dbReference>
<dbReference type="STRING" id="641691.SAMN05421636_106187"/>
<proteinExistence type="inferred from homology"/>
<keyword evidence="1" id="KW-0472">Membrane</keyword>
<evidence type="ECO:0000259" key="3">
    <source>
        <dbReference type="Pfam" id="PF07715"/>
    </source>
</evidence>
<comment type="subcellular location">
    <subcellularLocation>
        <location evidence="1">Cell outer membrane</location>
        <topology evidence="1">Multi-pass membrane protein</topology>
    </subcellularLocation>
</comment>
<keyword evidence="1" id="KW-0812">Transmembrane</keyword>
<dbReference type="EMBL" id="FNAO01000006">
    <property type="protein sequence ID" value="SDE63006.1"/>
    <property type="molecule type" value="Genomic_DNA"/>
</dbReference>
<dbReference type="NCBIfam" id="TIGR04057">
    <property type="entry name" value="SusC_RagA_signa"/>
    <property type="match status" value="1"/>
</dbReference>
<feature type="chain" id="PRO_5011666541" evidence="2">
    <location>
        <begin position="20"/>
        <end position="153"/>
    </location>
</feature>
<gene>
    <name evidence="4" type="ORF">SAMN05421636_106187</name>
</gene>
<dbReference type="SUPFAM" id="SSF56935">
    <property type="entry name" value="Porins"/>
    <property type="match status" value="1"/>
</dbReference>
<keyword evidence="1" id="KW-0998">Cell outer membrane</keyword>
<dbReference type="PROSITE" id="PS52016">
    <property type="entry name" value="TONB_DEPENDENT_REC_3"/>
    <property type="match status" value="1"/>
</dbReference>
<dbReference type="InterPro" id="IPR023997">
    <property type="entry name" value="TonB-dep_OMP_SusC/RagA_CS"/>
</dbReference>
<keyword evidence="2" id="KW-0732">Signal</keyword>
<feature type="domain" description="TonB-dependent receptor plug" evidence="3">
    <location>
        <begin position="31"/>
        <end position="128"/>
    </location>
</feature>
<dbReference type="Gene3D" id="2.170.130.10">
    <property type="entry name" value="TonB-dependent receptor, plug domain"/>
    <property type="match status" value="1"/>
</dbReference>
<dbReference type="AlphaFoldDB" id="A0A1G7EHU7"/>
<organism evidence="4 5">
    <name type="scientific">Pricia antarctica</name>
    <dbReference type="NCBI Taxonomy" id="641691"/>
    <lineage>
        <taxon>Bacteria</taxon>
        <taxon>Pseudomonadati</taxon>
        <taxon>Bacteroidota</taxon>
        <taxon>Flavobacteriia</taxon>
        <taxon>Flavobacteriales</taxon>
        <taxon>Flavobacteriaceae</taxon>
        <taxon>Pricia</taxon>
    </lineage>
</organism>
<keyword evidence="5" id="KW-1185">Reference proteome</keyword>
<accession>A0A1G7EHU7</accession>
<keyword evidence="1" id="KW-0813">Transport</keyword>
<evidence type="ECO:0000313" key="4">
    <source>
        <dbReference type="EMBL" id="SDE63006.1"/>
    </source>
</evidence>